<dbReference type="EMBL" id="CP118739">
    <property type="protein sequence ID" value="WEA56961.1"/>
    <property type="molecule type" value="Genomic_DNA"/>
</dbReference>
<evidence type="ECO:0000313" key="4">
    <source>
        <dbReference type="EMBL" id="WEA56961.1"/>
    </source>
</evidence>
<name>A0A1Y0VM76_PEDPE</name>
<dbReference type="InterPro" id="IPR001387">
    <property type="entry name" value="Cro/C1-type_HTH"/>
</dbReference>
<dbReference type="Gene3D" id="1.10.260.40">
    <property type="entry name" value="lambda repressor-like DNA-binding domains"/>
    <property type="match status" value="1"/>
</dbReference>
<dbReference type="EMBL" id="JADOFP010000003">
    <property type="protein sequence ID" value="MBF7114779.1"/>
    <property type="molecule type" value="Genomic_DNA"/>
</dbReference>
<dbReference type="SUPFAM" id="SSF47413">
    <property type="entry name" value="lambda repressor-like DNA-binding domains"/>
    <property type="match status" value="1"/>
</dbReference>
<sequence>MIFSSVLRKAREERKMSQIELIRKIHDEYGIDISTSMLSRYEDELTPLPRRMSIKAMFALSVYLDIDLNELARKEVEKIMKIKNSNKK</sequence>
<evidence type="ECO:0000313" key="3">
    <source>
        <dbReference type="EMBL" id="MBF7114779.1"/>
    </source>
</evidence>
<gene>
    <name evidence="3" type="ORF">ITQ90_04615</name>
    <name evidence="4" type="ORF">PWB86_07140</name>
    <name evidence="2" type="ORF">S100892_00683</name>
</gene>
<proteinExistence type="predicted"/>
<dbReference type="RefSeq" id="WP_061811926.1">
    <property type="nucleotide sequence ID" value="NZ_CAKMAM010000004.1"/>
</dbReference>
<reference evidence="4 6" key="3">
    <citation type="submission" date="2023-02" db="EMBL/GenBank/DDBJ databases">
        <title>Comparative genomics and fermentation flavor characterization of five lactic acid bacteria reveal flavor biosynthesis metabolic pathways in fermented muskmelon puree.</title>
        <authorList>
            <person name="Yuan L."/>
            <person name="Li M."/>
            <person name="Xu X."/>
            <person name="Lao F."/>
            <person name="Wu J."/>
        </authorList>
    </citation>
    <scope>NUCLEOTIDE SEQUENCE [LARGE SCALE GENOMIC DNA]</scope>
    <source>
        <strain evidence="4 6">Ca-4</strain>
    </source>
</reference>
<evidence type="ECO:0000313" key="6">
    <source>
        <dbReference type="Proteomes" id="UP001214131"/>
    </source>
</evidence>
<dbReference type="AlphaFoldDB" id="A0A1Y0VM76"/>
<protein>
    <submittedName>
        <fullName evidence="3">Helix-turn-helix transcriptional regulator</fullName>
    </submittedName>
</protein>
<reference evidence="2 5" key="1">
    <citation type="submission" date="2017-05" db="EMBL/GenBank/DDBJ databases">
        <title>Genome sequence of Pediococcus pentosaceus strain SRCM100892.</title>
        <authorList>
            <person name="Cho S.H."/>
        </authorList>
    </citation>
    <scope>NUCLEOTIDE SEQUENCE [LARGE SCALE GENOMIC DNA]</scope>
    <source>
        <strain evidence="2 5">SRCM100892</strain>
    </source>
</reference>
<accession>A0A1Y0VM76</accession>
<dbReference type="PROSITE" id="PS50943">
    <property type="entry name" value="HTH_CROC1"/>
    <property type="match status" value="1"/>
</dbReference>
<dbReference type="InterPro" id="IPR010982">
    <property type="entry name" value="Lambda_DNA-bd_dom_sf"/>
</dbReference>
<reference evidence="3" key="2">
    <citation type="submission" date="2020-11" db="EMBL/GenBank/DDBJ databases">
        <title>Antibiotic susceptibility profiles of Pediococcus pentosaceus from various origins and their implications for the safety assessment of strains with food-technology applications.</title>
        <authorList>
            <person name="Shani N."/>
            <person name="Oberhaensli S."/>
            <person name="Arias E."/>
        </authorList>
    </citation>
    <scope>NUCLEOTIDE SEQUENCE</scope>
    <source>
        <strain evidence="3">FAM 24207</strain>
    </source>
</reference>
<dbReference type="CDD" id="cd00093">
    <property type="entry name" value="HTH_XRE"/>
    <property type="match status" value="1"/>
</dbReference>
<organism evidence="2 5">
    <name type="scientific">Pediococcus pentosaceus</name>
    <dbReference type="NCBI Taxonomy" id="1255"/>
    <lineage>
        <taxon>Bacteria</taxon>
        <taxon>Bacillati</taxon>
        <taxon>Bacillota</taxon>
        <taxon>Bacilli</taxon>
        <taxon>Lactobacillales</taxon>
        <taxon>Lactobacillaceae</taxon>
        <taxon>Pediococcus</taxon>
    </lineage>
</organism>
<dbReference type="Proteomes" id="UP001194632">
    <property type="component" value="Unassembled WGS sequence"/>
</dbReference>
<feature type="domain" description="HTH cro/C1-type" evidence="1">
    <location>
        <begin position="7"/>
        <end position="71"/>
    </location>
</feature>
<dbReference type="EMBL" id="CP021474">
    <property type="protein sequence ID" value="ARW19272.1"/>
    <property type="molecule type" value="Genomic_DNA"/>
</dbReference>
<evidence type="ECO:0000259" key="1">
    <source>
        <dbReference type="PROSITE" id="PS50943"/>
    </source>
</evidence>
<dbReference type="Proteomes" id="UP000196118">
    <property type="component" value="Chromosome"/>
</dbReference>
<dbReference type="GO" id="GO:0003677">
    <property type="term" value="F:DNA binding"/>
    <property type="evidence" value="ECO:0007669"/>
    <property type="project" value="InterPro"/>
</dbReference>
<dbReference type="Proteomes" id="UP001214131">
    <property type="component" value="Chromosome"/>
</dbReference>
<evidence type="ECO:0000313" key="5">
    <source>
        <dbReference type="Proteomes" id="UP000196118"/>
    </source>
</evidence>
<evidence type="ECO:0000313" key="2">
    <source>
        <dbReference type="EMBL" id="ARW19272.1"/>
    </source>
</evidence>